<sequence>MAKNGFNIRRLVKIVLIVFGILVLVVLCTGWYLNRHWNKLLKTELQGYVTEISDSLYTVKFKTLHLDVLSGSVTLEKASMVADSAVYQRLLARKKAPSEIYTISVDKLELKYFKPWRYFIGKDLSAGLLTVTGPNIIMEQNATVTDTSRPKTAYQHISAKMKSIFIGKLTLDSTDFKYIFTRKDSSRVIHQFHNLRVRINNFLIDAVALNDPTRFLYARNYEIGMKDYMHRTRDSLYWLYVRGIRYDAALRTLHIGQFEIQPRYGKVAFQQKTGVQQDRYEMVLNDISVHELNPRLLLQEQQIWAQRVNIQSGKVQVYRNRSLPMPPGNKLGRYPHQLLHKLKVPVNIDTLTGSNVNIEYTEQSPVTGQSGYINFSHVHGTFRNITNIDSIVARNRRLVADFDAVFMQSGKLTARFDFMLNDTAGHFAVTGQLKNMNGKDLNAVTKPLGKIEIRSCDIQDLTFNIRGDERRAGGYVKLLYQHLKIAVLKQDPEHKELKRRGLISFLANSLVIKDANPSKDEKVRTANVTYTRDIQKSFFNLVWKTLFTGVKDIAGAGNL</sequence>
<gene>
    <name evidence="2" type="ORF">KE626_02825</name>
</gene>
<keyword evidence="1" id="KW-0472">Membrane</keyword>
<accession>A0ABS5ITJ3</accession>
<reference evidence="2 3" key="1">
    <citation type="submission" date="2021-04" db="EMBL/GenBank/DDBJ databases">
        <title>Chitinophaga sp. nov., isolated from the rhizosphere soil.</title>
        <authorList>
            <person name="He S."/>
        </authorList>
    </citation>
    <scope>NUCLEOTIDE SEQUENCE [LARGE SCALE GENOMIC DNA]</scope>
    <source>
        <strain evidence="2 3">2R12</strain>
    </source>
</reference>
<keyword evidence="1" id="KW-0812">Transmembrane</keyword>
<dbReference type="EMBL" id="JAGTXB010000001">
    <property type="protein sequence ID" value="MBS0026236.1"/>
    <property type="molecule type" value="Genomic_DNA"/>
</dbReference>
<dbReference type="RefSeq" id="WP_211971360.1">
    <property type="nucleotide sequence ID" value="NZ_CBFHAM010000005.1"/>
</dbReference>
<name>A0ABS5ITJ3_9BACT</name>
<dbReference type="Proteomes" id="UP000676386">
    <property type="component" value="Unassembled WGS sequence"/>
</dbReference>
<evidence type="ECO:0008006" key="4">
    <source>
        <dbReference type="Google" id="ProtNLM"/>
    </source>
</evidence>
<evidence type="ECO:0000256" key="1">
    <source>
        <dbReference type="SAM" id="Phobius"/>
    </source>
</evidence>
<protein>
    <recommendedName>
        <fullName evidence="4">AsmA-like C-terminal region</fullName>
    </recommendedName>
</protein>
<keyword evidence="1" id="KW-1133">Transmembrane helix</keyword>
<proteinExistence type="predicted"/>
<keyword evidence="3" id="KW-1185">Reference proteome</keyword>
<comment type="caution">
    <text evidence="2">The sequence shown here is derived from an EMBL/GenBank/DDBJ whole genome shotgun (WGS) entry which is preliminary data.</text>
</comment>
<evidence type="ECO:0000313" key="2">
    <source>
        <dbReference type="EMBL" id="MBS0026236.1"/>
    </source>
</evidence>
<feature type="transmembrane region" description="Helical" evidence="1">
    <location>
        <begin position="12"/>
        <end position="33"/>
    </location>
</feature>
<evidence type="ECO:0000313" key="3">
    <source>
        <dbReference type="Proteomes" id="UP000676386"/>
    </source>
</evidence>
<organism evidence="2 3">
    <name type="scientific">Chitinophaga hostae</name>
    <dbReference type="NCBI Taxonomy" id="2831022"/>
    <lineage>
        <taxon>Bacteria</taxon>
        <taxon>Pseudomonadati</taxon>
        <taxon>Bacteroidota</taxon>
        <taxon>Chitinophagia</taxon>
        <taxon>Chitinophagales</taxon>
        <taxon>Chitinophagaceae</taxon>
        <taxon>Chitinophaga</taxon>
    </lineage>
</organism>